<dbReference type="RefSeq" id="WP_002924339.1">
    <property type="nucleotide sequence ID" value="NZ_CP071430.1"/>
</dbReference>
<organism evidence="2 3">
    <name type="scientific">Streptococcus sanguinis</name>
    <dbReference type="NCBI Taxonomy" id="1305"/>
    <lineage>
        <taxon>Bacteria</taxon>
        <taxon>Bacillati</taxon>
        <taxon>Bacillota</taxon>
        <taxon>Bacilli</taxon>
        <taxon>Lactobacillales</taxon>
        <taxon>Streptococcaceae</taxon>
        <taxon>Streptococcus</taxon>
    </lineage>
</organism>
<proteinExistence type="predicted"/>
<name>A0A2X3V132_STRSA</name>
<sequence>MNKEKKLDELREKEAGLFLQEERLLREKRLLENQKENFDWYRSEAQIQLWDSFESYPSSRIFFEQLYSEAFHESNIVSESFLDDLDEINLQKRKLEDDLNDIYHERIRINQTEDKVDGN</sequence>
<dbReference type="Proteomes" id="UP000249623">
    <property type="component" value="Chromosome 1"/>
</dbReference>
<evidence type="ECO:0000313" key="2">
    <source>
        <dbReference type="EMBL" id="SQF34970.1"/>
    </source>
</evidence>
<gene>
    <name evidence="2" type="ORF">NCTC11085_01346</name>
</gene>
<evidence type="ECO:0000313" key="3">
    <source>
        <dbReference type="Proteomes" id="UP000249623"/>
    </source>
</evidence>
<dbReference type="AlphaFoldDB" id="A0A2X3V132"/>
<evidence type="ECO:0008006" key="4">
    <source>
        <dbReference type="Google" id="ProtNLM"/>
    </source>
</evidence>
<keyword evidence="1" id="KW-0175">Coiled coil</keyword>
<dbReference type="EMBL" id="LS483346">
    <property type="protein sequence ID" value="SQF34970.1"/>
    <property type="molecule type" value="Genomic_DNA"/>
</dbReference>
<evidence type="ECO:0000256" key="1">
    <source>
        <dbReference type="SAM" id="Coils"/>
    </source>
</evidence>
<accession>A0A2X3V132</accession>
<feature type="coiled-coil region" evidence="1">
    <location>
        <begin position="78"/>
        <end position="105"/>
    </location>
</feature>
<protein>
    <recommendedName>
        <fullName evidence="4">Flagellar hook-associated protein</fullName>
    </recommendedName>
</protein>
<reference evidence="2 3" key="1">
    <citation type="submission" date="2018-06" db="EMBL/GenBank/DDBJ databases">
        <authorList>
            <consortium name="Pathogen Informatics"/>
            <person name="Doyle S."/>
        </authorList>
    </citation>
    <scope>NUCLEOTIDE SEQUENCE [LARGE SCALE GENOMIC DNA]</scope>
    <source>
        <strain evidence="2 3">NCTC11085</strain>
    </source>
</reference>